<comment type="subcellular location">
    <subcellularLocation>
        <location evidence="1">Membrane</location>
        <topology evidence="1">Multi-pass membrane protein</topology>
    </subcellularLocation>
</comment>
<keyword evidence="3 6" id="KW-0812">Transmembrane</keyword>
<evidence type="ECO:0000313" key="7">
    <source>
        <dbReference type="EMBL" id="MBB3936877.1"/>
    </source>
</evidence>
<reference evidence="7 8" key="1">
    <citation type="submission" date="2020-08" db="EMBL/GenBank/DDBJ databases">
        <title>Genomic Encyclopedia of Type Strains, Phase IV (KMG-IV): sequencing the most valuable type-strain genomes for metagenomic binning, comparative biology and taxonomic classification.</title>
        <authorList>
            <person name="Goeker M."/>
        </authorList>
    </citation>
    <scope>NUCLEOTIDE SEQUENCE [LARGE SCALE GENOMIC DNA]</scope>
    <source>
        <strain evidence="7 8">DSM 25024</strain>
    </source>
</reference>
<evidence type="ECO:0000313" key="8">
    <source>
        <dbReference type="Proteomes" id="UP000531216"/>
    </source>
</evidence>
<proteinExistence type="inferred from homology"/>
<organism evidence="7 8">
    <name type="scientific">Aureimonas phyllosphaerae</name>
    <dbReference type="NCBI Taxonomy" id="1166078"/>
    <lineage>
        <taxon>Bacteria</taxon>
        <taxon>Pseudomonadati</taxon>
        <taxon>Pseudomonadota</taxon>
        <taxon>Alphaproteobacteria</taxon>
        <taxon>Hyphomicrobiales</taxon>
        <taxon>Aurantimonadaceae</taxon>
        <taxon>Aureimonas</taxon>
    </lineage>
</organism>
<feature type="transmembrane region" description="Helical" evidence="6">
    <location>
        <begin position="99"/>
        <end position="115"/>
    </location>
</feature>
<dbReference type="InterPro" id="IPR005496">
    <property type="entry name" value="Integral_membrane_TerC"/>
</dbReference>
<dbReference type="AlphaFoldDB" id="A0A7W6BTY6"/>
<dbReference type="Pfam" id="PF03741">
    <property type="entry name" value="TerC"/>
    <property type="match status" value="1"/>
</dbReference>
<evidence type="ECO:0000256" key="5">
    <source>
        <dbReference type="ARBA" id="ARBA00023136"/>
    </source>
</evidence>
<evidence type="ECO:0000256" key="6">
    <source>
        <dbReference type="SAM" id="Phobius"/>
    </source>
</evidence>
<dbReference type="PANTHER" id="PTHR30238">
    <property type="entry name" value="MEMBRANE BOUND PREDICTED REDOX MODULATOR"/>
    <property type="match status" value="1"/>
</dbReference>
<keyword evidence="4 6" id="KW-1133">Transmembrane helix</keyword>
<sequence>MEQTLSDAAAQTAVTGVSPDVVPTWVWLATIAAIGALFVFDFLTHVRKPHEPTFKESALWSTFYVGLALLFGWGVWHFWDRQHGIEYFAGFVTEKSLSVDNLFVFVIIMKSFLVPRAYQQKALLIGIVIALVMRGIFIALGAAAIERFSWVFYLFGLFLLWTAWKLIVESLKHQKSTDEEYEPNSIVKYFQRHLPTTDDFRGNQLWVIENGKRLFTPMFIVILALGMTDLLFALDSIPAIYGLTDAPYIVFTANAFALLGLLQLYFLIGGLLDRLVYLGIGLSLILAFIGLKLIVHAVEANTLPFLNGGQPIEVPSWMHIEIEQSLMVIIGILVVTTVASLIKSRADGRKIQ</sequence>
<evidence type="ECO:0000256" key="4">
    <source>
        <dbReference type="ARBA" id="ARBA00022989"/>
    </source>
</evidence>
<name>A0A7W6BTY6_9HYPH</name>
<dbReference type="PANTHER" id="PTHR30238:SF0">
    <property type="entry name" value="THYLAKOID MEMBRANE PROTEIN TERC, CHLOROPLASTIC"/>
    <property type="match status" value="1"/>
</dbReference>
<feature type="transmembrane region" description="Helical" evidence="6">
    <location>
        <begin position="246"/>
        <end position="268"/>
    </location>
</feature>
<evidence type="ECO:0000256" key="3">
    <source>
        <dbReference type="ARBA" id="ARBA00022692"/>
    </source>
</evidence>
<dbReference type="GO" id="GO:0016020">
    <property type="term" value="C:membrane"/>
    <property type="evidence" value="ECO:0007669"/>
    <property type="project" value="UniProtKB-SubCell"/>
</dbReference>
<keyword evidence="8" id="KW-1185">Reference proteome</keyword>
<keyword evidence="5 6" id="KW-0472">Membrane</keyword>
<dbReference type="RefSeq" id="WP_210284080.1">
    <property type="nucleotide sequence ID" value="NZ_CP181348.1"/>
</dbReference>
<feature type="transmembrane region" description="Helical" evidence="6">
    <location>
        <begin position="150"/>
        <end position="168"/>
    </location>
</feature>
<dbReference type="InterPro" id="IPR022369">
    <property type="entry name" value="Integral_membrane_TerC_rswitch"/>
</dbReference>
<evidence type="ECO:0000256" key="2">
    <source>
        <dbReference type="ARBA" id="ARBA00007511"/>
    </source>
</evidence>
<feature type="transmembrane region" description="Helical" evidence="6">
    <location>
        <begin position="122"/>
        <end position="144"/>
    </location>
</feature>
<feature type="transmembrane region" description="Helical" evidence="6">
    <location>
        <begin position="325"/>
        <end position="342"/>
    </location>
</feature>
<comment type="similarity">
    <text evidence="2">Belongs to the TerC family.</text>
</comment>
<protein>
    <submittedName>
        <fullName evidence="7">Tellurite resistance protein TerC</fullName>
    </submittedName>
</protein>
<feature type="transmembrane region" description="Helical" evidence="6">
    <location>
        <begin position="275"/>
        <end position="295"/>
    </location>
</feature>
<feature type="transmembrane region" description="Helical" evidence="6">
    <location>
        <begin position="58"/>
        <end position="79"/>
    </location>
</feature>
<comment type="caution">
    <text evidence="7">The sequence shown here is derived from an EMBL/GenBank/DDBJ whole genome shotgun (WGS) entry which is preliminary data.</text>
</comment>
<dbReference type="EMBL" id="JACIDO010000006">
    <property type="protein sequence ID" value="MBB3936877.1"/>
    <property type="molecule type" value="Genomic_DNA"/>
</dbReference>
<evidence type="ECO:0000256" key="1">
    <source>
        <dbReference type="ARBA" id="ARBA00004141"/>
    </source>
</evidence>
<feature type="transmembrane region" description="Helical" evidence="6">
    <location>
        <begin position="25"/>
        <end position="46"/>
    </location>
</feature>
<gene>
    <name evidence="7" type="ORF">GGR05_003042</name>
</gene>
<accession>A0A7W6BTY6</accession>
<dbReference type="NCBIfam" id="TIGR03718">
    <property type="entry name" value="R_switched_Alx"/>
    <property type="match status" value="1"/>
</dbReference>
<dbReference type="Proteomes" id="UP000531216">
    <property type="component" value="Unassembled WGS sequence"/>
</dbReference>
<feature type="transmembrane region" description="Helical" evidence="6">
    <location>
        <begin position="214"/>
        <end position="234"/>
    </location>
</feature>